<evidence type="ECO:0000313" key="4">
    <source>
        <dbReference type="Proteomes" id="UP000700334"/>
    </source>
</evidence>
<dbReference type="Proteomes" id="UP000700334">
    <property type="component" value="Unassembled WGS sequence"/>
</dbReference>
<dbReference type="GO" id="GO:2000402">
    <property type="term" value="P:negative regulation of lymphocyte migration"/>
    <property type="evidence" value="ECO:0007669"/>
    <property type="project" value="TreeGrafter"/>
</dbReference>
<dbReference type="OrthoDB" id="9829486at2759"/>
<dbReference type="PANTHER" id="PTHR35351:SF2">
    <property type="entry name" value="GERMINAL CENTER-ASSOCIATED SIGNALING AND MOTILITY PROTEIN"/>
    <property type="match status" value="1"/>
</dbReference>
<evidence type="ECO:0000313" key="3">
    <source>
        <dbReference type="EMBL" id="KAG8509555.1"/>
    </source>
</evidence>
<reference evidence="3" key="1">
    <citation type="journal article" date="2021" name="Evol. Appl.">
        <title>The genome of the Pyrenean desman and the effects of bottlenecks and inbreeding on the genomic landscape of an endangered species.</title>
        <authorList>
            <person name="Escoda L."/>
            <person name="Castresana J."/>
        </authorList>
    </citation>
    <scope>NUCLEOTIDE SEQUENCE</scope>
    <source>
        <strain evidence="3">IBE-C5619</strain>
    </source>
</reference>
<organism evidence="3 4">
    <name type="scientific">Galemys pyrenaicus</name>
    <name type="common">Iberian desman</name>
    <name type="synonym">Pyrenean desman</name>
    <dbReference type="NCBI Taxonomy" id="202257"/>
    <lineage>
        <taxon>Eukaryota</taxon>
        <taxon>Metazoa</taxon>
        <taxon>Chordata</taxon>
        <taxon>Craniata</taxon>
        <taxon>Vertebrata</taxon>
        <taxon>Euteleostomi</taxon>
        <taxon>Mammalia</taxon>
        <taxon>Eutheria</taxon>
        <taxon>Laurasiatheria</taxon>
        <taxon>Eulipotyphla</taxon>
        <taxon>Talpidae</taxon>
        <taxon>Galemys</taxon>
    </lineage>
</organism>
<comment type="caution">
    <text evidence="3">The sequence shown here is derived from an EMBL/GenBank/DDBJ whole genome shotgun (WGS) entry which is preliminary data.</text>
</comment>
<feature type="compositionally biased region" description="Polar residues" evidence="1">
    <location>
        <begin position="62"/>
        <end position="74"/>
    </location>
</feature>
<feature type="region of interest" description="Disordered" evidence="1">
    <location>
        <begin position="52"/>
        <end position="137"/>
    </location>
</feature>
<name>A0A8J6DJ18_GALPY</name>
<feature type="chain" id="PRO_5035297586" evidence="2">
    <location>
        <begin position="30"/>
        <end position="170"/>
    </location>
</feature>
<keyword evidence="2" id="KW-0732">Signal</keyword>
<gene>
    <name evidence="3" type="ORF">J0S82_012007</name>
</gene>
<evidence type="ECO:0000256" key="2">
    <source>
        <dbReference type="SAM" id="SignalP"/>
    </source>
</evidence>
<dbReference type="PANTHER" id="PTHR35351">
    <property type="entry name" value="GERMINAL CENTER-ASSOCIATED SIGNALING AND MOTILITY-LIKE PROTEIN"/>
    <property type="match status" value="1"/>
</dbReference>
<dbReference type="Pfam" id="PF15666">
    <property type="entry name" value="HGAL"/>
    <property type="match status" value="1"/>
</dbReference>
<sequence length="170" mass="19112">MRLARRPGMVRRQIDILLLSALSALTAKAAQPSLSVWSCPVRGLCSLKGRHQEEEDGELSSKGAQGQADQSSTEDLCYTIIHHSVPKRRPSGNSAEEFYENVSPRPEKPKKKSEGTETEYSLLRVTYSPKHTPSPDEEYELLMPDTIFSHSLQQPRMRMPSSETQFSHLS</sequence>
<feature type="region of interest" description="Disordered" evidence="1">
    <location>
        <begin position="150"/>
        <end position="170"/>
    </location>
</feature>
<feature type="signal peptide" evidence="2">
    <location>
        <begin position="1"/>
        <end position="29"/>
    </location>
</feature>
<proteinExistence type="predicted"/>
<keyword evidence="4" id="KW-1185">Reference proteome</keyword>
<accession>A0A8J6DJ18</accession>
<dbReference type="GO" id="GO:0050855">
    <property type="term" value="P:regulation of B cell receptor signaling pathway"/>
    <property type="evidence" value="ECO:0007669"/>
    <property type="project" value="InterPro"/>
</dbReference>
<protein>
    <submittedName>
        <fullName evidence="3">Germinal center-associated signaling and motility protein</fullName>
    </submittedName>
</protein>
<feature type="compositionally biased region" description="Polar residues" evidence="1">
    <location>
        <begin position="161"/>
        <end position="170"/>
    </location>
</feature>
<dbReference type="InterPro" id="IPR031364">
    <property type="entry name" value="GC_assoc_lym"/>
</dbReference>
<evidence type="ECO:0000256" key="1">
    <source>
        <dbReference type="SAM" id="MobiDB-lite"/>
    </source>
</evidence>
<dbReference type="AlphaFoldDB" id="A0A8J6DJ18"/>
<dbReference type="EMBL" id="JAGFMF010011942">
    <property type="protein sequence ID" value="KAG8509555.1"/>
    <property type="molecule type" value="Genomic_DNA"/>
</dbReference>